<keyword evidence="2" id="KW-1185">Reference proteome</keyword>
<accession>A0ACB9QGM5</accession>
<evidence type="ECO:0000313" key="1">
    <source>
        <dbReference type="EMBL" id="KAI4365878.1"/>
    </source>
</evidence>
<protein>
    <submittedName>
        <fullName evidence="1">Uncharacterized protein</fullName>
    </submittedName>
</protein>
<dbReference type="Proteomes" id="UP001057402">
    <property type="component" value="Chromosome 6"/>
</dbReference>
<sequence length="1129" mass="128233">MGEGVTAARPTVRILHLPQTTTALDLLTFLESRFGPGSVSAVDIPTDRRNWKPRPFARVLFSSLPLASAALSLGTLAFGSRRIAFTSSFDDVLPVPHDPRHRFDLGCSLVTGFVFSRDVVCELCRWDGVRCWVMPDRNRVEFWVVEKGSGCFEYKMEVKFEDVMESVGCRLNESEHVNAVVIKFKYGPRIYRRISGPQVDSKFRTDRYHIYKEDFDFLWVRTIDFTPTMAIGQSNCFVWKIDGEVSASDAFGSLPFYKEEAFSLSVGEGDDFYSQCPIVPLLESRPFPELEYEVFFQLNSLVHTQKISLVAAYSLADSLRTVDVDLAISVLQKLHKLKTICYEPVPFVKVQLHVLKGESKHVPSSYVKRLTDDNGMYCHRALITPTKIYCLGPELETSNYVVKNFKEHASDFLRVTFVEEDWSKIPINAISTSTRSGFFSKPLRTEIYHRILNVLHDGIAIGEKRFQFLAFSASQLRSSSVWMFASNEKVTAEQIREWMGCFKNIRNISKCAARMGQLFSSSIQSHVVPTQDVEILPDIEITTDGVDYCFSDGIGKISLPFARQVAQKCGLNHTPSAFQIRYGGYKGVIAVDRRSFRKLSLRDSMLKFESSNTMLNITKWSEAMPCYLNREIITLLSTLGVKDEVFEAMQHEQLLLLGKMLTDTEAALNVLESLSGTDKRNVLVKMLQMGYKPNAEPFLLMMLQMHHATQMAELKSRCRIHVPKGRVLLGCLDETGILNYGQVYVRVTLTKSELESRQQKFFHTIDETSSVLFGNVIVTKNPCLHPGDIRVLEAVYSAELEEMGLVDCVVFPQKGERPHPNECSGGDLDGDLYFVSWGEDLIPPETEPPMDYTARRPRIMDHEVTLEEIYHFFVDYMINDTLGAISTAHLVHADREPDKARSENCLQLATLHSMAVDFAKTGAPAEMPRFLKPRELPDFMERTEKPMYVSTGVLGKLYRATIASSPTRCKFTWSRDVAEEYYDPELVANGFEPYLKTAEIQRGTYTEKLSALMLYYGANSEDEILTGNLQKKASYLQRDNRRYGDMKDRISLSVKGLQKEAKGWFDSSCSSQEEQLMLASAWYHVTYHPDFADKGLNFLSFPWIVGDVLLGIKSEKQRMRAQLQRSNSS</sequence>
<reference evidence="2" key="1">
    <citation type="journal article" date="2023" name="Front. Plant Sci.">
        <title>Chromosomal-level genome assembly of Melastoma candidum provides insights into trichome evolution.</title>
        <authorList>
            <person name="Zhong Y."/>
            <person name="Wu W."/>
            <person name="Sun C."/>
            <person name="Zou P."/>
            <person name="Liu Y."/>
            <person name="Dai S."/>
            <person name="Zhou R."/>
        </authorList>
    </citation>
    <scope>NUCLEOTIDE SEQUENCE [LARGE SCALE GENOMIC DNA]</scope>
</reference>
<proteinExistence type="predicted"/>
<evidence type="ECO:0000313" key="2">
    <source>
        <dbReference type="Proteomes" id="UP001057402"/>
    </source>
</evidence>
<comment type="caution">
    <text evidence="1">The sequence shown here is derived from an EMBL/GenBank/DDBJ whole genome shotgun (WGS) entry which is preliminary data.</text>
</comment>
<organism evidence="1 2">
    <name type="scientific">Melastoma candidum</name>
    <dbReference type="NCBI Taxonomy" id="119954"/>
    <lineage>
        <taxon>Eukaryota</taxon>
        <taxon>Viridiplantae</taxon>
        <taxon>Streptophyta</taxon>
        <taxon>Embryophyta</taxon>
        <taxon>Tracheophyta</taxon>
        <taxon>Spermatophyta</taxon>
        <taxon>Magnoliopsida</taxon>
        <taxon>eudicotyledons</taxon>
        <taxon>Gunneridae</taxon>
        <taxon>Pentapetalae</taxon>
        <taxon>rosids</taxon>
        <taxon>malvids</taxon>
        <taxon>Myrtales</taxon>
        <taxon>Melastomataceae</taxon>
        <taxon>Melastomatoideae</taxon>
        <taxon>Melastomateae</taxon>
        <taxon>Melastoma</taxon>
    </lineage>
</organism>
<dbReference type="EMBL" id="CM042885">
    <property type="protein sequence ID" value="KAI4365878.1"/>
    <property type="molecule type" value="Genomic_DNA"/>
</dbReference>
<gene>
    <name evidence="1" type="ORF">MLD38_021824</name>
</gene>
<name>A0ACB9QGM5_9MYRT</name>